<dbReference type="PANTHER" id="PTHR43826:SF7">
    <property type="entry name" value="PROTEIN UHPC, PUTATIVE-RELATED"/>
    <property type="match status" value="1"/>
</dbReference>
<keyword evidence="4 6" id="KW-1133">Transmembrane helix</keyword>
<feature type="transmembrane region" description="Helical" evidence="6">
    <location>
        <begin position="144"/>
        <end position="168"/>
    </location>
</feature>
<dbReference type="SUPFAM" id="SSF103473">
    <property type="entry name" value="MFS general substrate transporter"/>
    <property type="match status" value="1"/>
</dbReference>
<evidence type="ECO:0000256" key="6">
    <source>
        <dbReference type="SAM" id="Phobius"/>
    </source>
</evidence>
<feature type="transmembrane region" description="Helical" evidence="6">
    <location>
        <begin position="21"/>
        <end position="42"/>
    </location>
</feature>
<dbReference type="AlphaFoldDB" id="A0A9X8ULI9"/>
<dbReference type="GO" id="GO:0035435">
    <property type="term" value="P:phosphate ion transmembrane transport"/>
    <property type="evidence" value="ECO:0007669"/>
    <property type="project" value="TreeGrafter"/>
</dbReference>
<keyword evidence="2" id="KW-0813">Transport</keyword>
<feature type="transmembrane region" description="Helical" evidence="6">
    <location>
        <begin position="54"/>
        <end position="74"/>
    </location>
</feature>
<feature type="transmembrane region" description="Helical" evidence="6">
    <location>
        <begin position="339"/>
        <end position="362"/>
    </location>
</feature>
<feature type="transmembrane region" description="Helical" evidence="6">
    <location>
        <begin position="174"/>
        <end position="194"/>
    </location>
</feature>
<comment type="subcellular location">
    <subcellularLocation>
        <location evidence="1">Cell membrane</location>
        <topology evidence="1">Multi-pass membrane protein</topology>
    </subcellularLocation>
</comment>
<dbReference type="InterPro" id="IPR020846">
    <property type="entry name" value="MFS_dom"/>
</dbReference>
<evidence type="ECO:0000256" key="3">
    <source>
        <dbReference type="ARBA" id="ARBA00022692"/>
    </source>
</evidence>
<evidence type="ECO:0000256" key="1">
    <source>
        <dbReference type="ARBA" id="ARBA00004651"/>
    </source>
</evidence>
<dbReference type="PROSITE" id="PS50850">
    <property type="entry name" value="MFS"/>
    <property type="match status" value="1"/>
</dbReference>
<dbReference type="InterPro" id="IPR011701">
    <property type="entry name" value="MFS"/>
</dbReference>
<gene>
    <name evidence="8" type="ORF">EDD78_101403</name>
</gene>
<feature type="transmembrane region" description="Helical" evidence="6">
    <location>
        <begin position="403"/>
        <end position="422"/>
    </location>
</feature>
<dbReference type="GO" id="GO:0061513">
    <property type="term" value="F:glucose 6-phosphate:phosphate antiporter activity"/>
    <property type="evidence" value="ECO:0007669"/>
    <property type="project" value="TreeGrafter"/>
</dbReference>
<feature type="transmembrane region" description="Helical" evidence="6">
    <location>
        <begin position="236"/>
        <end position="255"/>
    </location>
</feature>
<protein>
    <submittedName>
        <fullName evidence="8">Sugar phosphate permease</fullName>
    </submittedName>
</protein>
<proteinExistence type="predicted"/>
<dbReference type="InterPro" id="IPR051337">
    <property type="entry name" value="OPA_Antiporter"/>
</dbReference>
<dbReference type="Pfam" id="PF07690">
    <property type="entry name" value="MFS_1"/>
    <property type="match status" value="1"/>
</dbReference>
<keyword evidence="5 6" id="KW-0472">Membrane</keyword>
<keyword evidence="9" id="KW-1185">Reference proteome</keyword>
<name>A0A9X8ULI9_9FIRM</name>
<dbReference type="PANTHER" id="PTHR43826">
    <property type="entry name" value="GLUCOSE-6-PHOSPHATE EXCHANGER SLC37A4"/>
    <property type="match status" value="1"/>
</dbReference>
<evidence type="ECO:0000256" key="5">
    <source>
        <dbReference type="ARBA" id="ARBA00023136"/>
    </source>
</evidence>
<dbReference type="Proteomes" id="UP000294682">
    <property type="component" value="Unassembled WGS sequence"/>
</dbReference>
<feature type="transmembrane region" description="Helical" evidence="6">
    <location>
        <begin position="86"/>
        <end position="108"/>
    </location>
</feature>
<feature type="transmembrane region" description="Helical" evidence="6">
    <location>
        <begin position="312"/>
        <end position="333"/>
    </location>
</feature>
<evidence type="ECO:0000259" key="7">
    <source>
        <dbReference type="PROSITE" id="PS50850"/>
    </source>
</evidence>
<dbReference type="InterPro" id="IPR036259">
    <property type="entry name" value="MFS_trans_sf"/>
</dbReference>
<evidence type="ECO:0000313" key="9">
    <source>
        <dbReference type="Proteomes" id="UP000294682"/>
    </source>
</evidence>
<reference evidence="8 9" key="1">
    <citation type="submission" date="2019-03" db="EMBL/GenBank/DDBJ databases">
        <title>Genomic Encyclopedia of Type Strains, Phase IV (KMG-IV): sequencing the most valuable type-strain genomes for metagenomic binning, comparative biology and taxonomic classification.</title>
        <authorList>
            <person name="Goeker M."/>
        </authorList>
    </citation>
    <scope>NUCLEOTIDE SEQUENCE [LARGE SCALE GENOMIC DNA]</scope>
    <source>
        <strain evidence="8 9">DSM 100433</strain>
    </source>
</reference>
<feature type="transmembrane region" description="Helical" evidence="6">
    <location>
        <begin position="114"/>
        <end position="132"/>
    </location>
</feature>
<comment type="caution">
    <text evidence="8">The sequence shown here is derived from an EMBL/GenBank/DDBJ whole genome shotgun (WGS) entry which is preliminary data.</text>
</comment>
<keyword evidence="3 6" id="KW-0812">Transmembrane</keyword>
<evidence type="ECO:0000256" key="2">
    <source>
        <dbReference type="ARBA" id="ARBA00022448"/>
    </source>
</evidence>
<evidence type="ECO:0000256" key="4">
    <source>
        <dbReference type="ARBA" id="ARBA00022989"/>
    </source>
</evidence>
<dbReference type="GO" id="GO:0005886">
    <property type="term" value="C:plasma membrane"/>
    <property type="evidence" value="ECO:0007669"/>
    <property type="project" value="UniProtKB-SubCell"/>
</dbReference>
<accession>A0A9X8ULI9</accession>
<sequence length="427" mass="46188">MQRAPKQPDRHSLRQLQRRTVLLCFLAYTVSYLCRTNLSVVLTPLGQDLGASRSMLGMAGTVFFWTYALGQLISGGFAQRLNAKNMVFLGLLCSLCCNLLIGLCRSYLLLTVLWGLNGFALSMIWSSIVRICSSWFTSGQYGQVSVIISLPTTVGYVLSWGITGLLISFVSWRWAFFLPAACTLIFLIFWMFMVRNFPEELDHSLEELCTEEAETGGPGAPAAEAPAKPAVGLLKILLSFTMVITAIICMVQGAVKESINLWTPTILGDLAGEGAGGLVSMSSILVPVIGTVGILLSSWIDKKSKGRSNISLFLLSALLLALSLGLIVLQRSFFGSVGVISAIMAVLYCINVITTAIVPLKFAHTGRSAQLSGILNFLTYLGAALGSMFTGIFSDAFGWNGAFFLWAGLCLLAFAAVVFSLFERKKV</sequence>
<feature type="transmembrane region" description="Helical" evidence="6">
    <location>
        <begin position="275"/>
        <end position="300"/>
    </location>
</feature>
<dbReference type="EMBL" id="SLUK01000001">
    <property type="protein sequence ID" value="TCL45420.1"/>
    <property type="molecule type" value="Genomic_DNA"/>
</dbReference>
<dbReference type="Gene3D" id="1.20.1250.20">
    <property type="entry name" value="MFS general substrate transporter like domains"/>
    <property type="match status" value="2"/>
</dbReference>
<dbReference type="RefSeq" id="WP_165873074.1">
    <property type="nucleotide sequence ID" value="NZ_SLUK01000001.1"/>
</dbReference>
<organism evidence="8 9">
    <name type="scientific">Harryflintia acetispora</name>
    <dbReference type="NCBI Taxonomy" id="1849041"/>
    <lineage>
        <taxon>Bacteria</taxon>
        <taxon>Bacillati</taxon>
        <taxon>Bacillota</taxon>
        <taxon>Clostridia</taxon>
        <taxon>Eubacteriales</taxon>
        <taxon>Oscillospiraceae</taxon>
        <taxon>Harryflintia</taxon>
    </lineage>
</organism>
<dbReference type="PIRSF" id="PIRSF002808">
    <property type="entry name" value="Hexose_phosphate_transp"/>
    <property type="match status" value="1"/>
</dbReference>
<dbReference type="InterPro" id="IPR000849">
    <property type="entry name" value="Sugar_P_transporter"/>
</dbReference>
<evidence type="ECO:0000313" key="8">
    <source>
        <dbReference type="EMBL" id="TCL45420.1"/>
    </source>
</evidence>
<feature type="transmembrane region" description="Helical" evidence="6">
    <location>
        <begin position="374"/>
        <end position="397"/>
    </location>
</feature>
<feature type="domain" description="Major facilitator superfamily (MFS) profile" evidence="7">
    <location>
        <begin position="20"/>
        <end position="425"/>
    </location>
</feature>